<proteinExistence type="predicted"/>
<sequence>ADDHLTVSGSRHVKVGEALLVETGQEIHLKCADKIVLEAGLGLTFKVGGSFIKIDPGGVTVSGPRIMMNTGGNPGIGSGASPLVPGLVKETDTEKPGQLLVPAQAQALGRSPRCEECEKAASEARE</sequence>
<comment type="caution">
    <text evidence="1">The sequence shown here is derived from an EMBL/GenBank/DDBJ whole genome shotgun (WGS) entry which is preliminary data.</text>
</comment>
<name>A0A1X0N382_9PSED</name>
<dbReference type="AlphaFoldDB" id="A0A1X0N382"/>
<protein>
    <submittedName>
        <fullName evidence="1">Type IV secretion protein Rhs</fullName>
    </submittedName>
</protein>
<reference evidence="2" key="1">
    <citation type="submission" date="2017-02" db="EMBL/GenBank/DDBJ databases">
        <title>Pseudomonas floridae sp. nov., a novel pathogenic bacterial species isolated from tomato.</title>
        <authorList>
            <person name="Timilsina S."/>
            <person name="Vallad G.E."/>
            <person name="Jones J.B."/>
        </authorList>
    </citation>
    <scope>NUCLEOTIDE SEQUENCE [LARGE SCALE GENOMIC DNA]</scope>
    <source>
        <strain evidence="2">GEV388</strain>
    </source>
</reference>
<gene>
    <name evidence="1" type="ORF">BZK31_17630</name>
</gene>
<feature type="non-terminal residue" evidence="1">
    <location>
        <position position="1"/>
    </location>
</feature>
<accession>A0A1X0N382</accession>
<evidence type="ECO:0000313" key="2">
    <source>
        <dbReference type="Proteomes" id="UP000192815"/>
    </source>
</evidence>
<dbReference type="Proteomes" id="UP000192815">
    <property type="component" value="Unassembled WGS sequence"/>
</dbReference>
<dbReference type="STRING" id="1958950.BZK31_17630"/>
<dbReference type="SUPFAM" id="SSF69349">
    <property type="entry name" value="Phage fibre proteins"/>
    <property type="match status" value="1"/>
</dbReference>
<keyword evidence="2" id="KW-1185">Reference proteome</keyword>
<evidence type="ECO:0000313" key="1">
    <source>
        <dbReference type="EMBL" id="ORC57975.1"/>
    </source>
</evidence>
<dbReference type="EMBL" id="MUIO01000071">
    <property type="protein sequence ID" value="ORC57975.1"/>
    <property type="molecule type" value="Genomic_DNA"/>
</dbReference>
<organism evidence="1 2">
    <name type="scientific">Pseudomonas floridensis</name>
    <dbReference type="NCBI Taxonomy" id="1958950"/>
    <lineage>
        <taxon>Bacteria</taxon>
        <taxon>Pseudomonadati</taxon>
        <taxon>Pseudomonadota</taxon>
        <taxon>Gammaproteobacteria</taxon>
        <taxon>Pseudomonadales</taxon>
        <taxon>Pseudomonadaceae</taxon>
        <taxon>Pseudomonas</taxon>
    </lineage>
</organism>